<protein>
    <recommendedName>
        <fullName evidence="4">Lipoprotein</fullName>
    </recommendedName>
</protein>
<dbReference type="AlphaFoldDB" id="A0A1E5SJM0"/>
<comment type="caution">
    <text evidence="2">The sequence shown here is derived from an EMBL/GenBank/DDBJ whole genome shotgun (WGS) entry which is preliminary data.</text>
</comment>
<feature type="transmembrane region" description="Helical" evidence="1">
    <location>
        <begin position="12"/>
        <end position="31"/>
    </location>
</feature>
<evidence type="ECO:0000256" key="1">
    <source>
        <dbReference type="SAM" id="Phobius"/>
    </source>
</evidence>
<dbReference type="EMBL" id="MDJD01000054">
    <property type="protein sequence ID" value="OEJ99310.1"/>
    <property type="molecule type" value="Genomic_DNA"/>
</dbReference>
<evidence type="ECO:0000313" key="2">
    <source>
        <dbReference type="EMBL" id="OEJ99310.1"/>
    </source>
</evidence>
<gene>
    <name evidence="2" type="ORF">A8C32_09085</name>
</gene>
<name>A0A1E5SJM0_9FLAO</name>
<dbReference type="STRING" id="1849968.A8C32_09085"/>
<keyword evidence="1" id="KW-1133">Transmembrane helix</keyword>
<keyword evidence="3" id="KW-1185">Reference proteome</keyword>
<evidence type="ECO:0008006" key="4">
    <source>
        <dbReference type="Google" id="ProtNLM"/>
    </source>
</evidence>
<organism evidence="2 3">
    <name type="scientific">Flavivirga aquatica</name>
    <dbReference type="NCBI Taxonomy" id="1849968"/>
    <lineage>
        <taxon>Bacteria</taxon>
        <taxon>Pseudomonadati</taxon>
        <taxon>Bacteroidota</taxon>
        <taxon>Flavobacteriia</taxon>
        <taxon>Flavobacteriales</taxon>
        <taxon>Flavobacteriaceae</taxon>
        <taxon>Flavivirga</taxon>
    </lineage>
</organism>
<keyword evidence="1" id="KW-0472">Membrane</keyword>
<evidence type="ECO:0000313" key="3">
    <source>
        <dbReference type="Proteomes" id="UP000095713"/>
    </source>
</evidence>
<sequence>MKLQTKQRKLNTIIILFFLYFFSSCGINKNITADQPSIEKKPKILFLNYGIKKTSNNLRSVKFISKIITEGKLKNNKSIKQVTSGDLECLQLDKKSKILDRIIIKNPLTKNIEYINDVKLFQTKQIDLDSTIFSIRLQLEPDTKYISIRNFDHSKKQIKALIKTPLY</sequence>
<keyword evidence="1" id="KW-0812">Transmembrane</keyword>
<dbReference type="Proteomes" id="UP000095713">
    <property type="component" value="Unassembled WGS sequence"/>
</dbReference>
<reference evidence="2 3" key="1">
    <citation type="submission" date="2016-05" db="EMBL/GenBank/DDBJ databases">
        <title>Draft Genome Sequence of Algibacter sp. Strain SK-16 Isolated from the Surface Water of Aburatsubo Inlet.</title>
        <authorList>
            <person name="Wong S.-K."/>
            <person name="Yoshizawa S."/>
            <person name="Nakajima Y."/>
            <person name="Ogura Y."/>
            <person name="Tetsuya H."/>
            <person name="Hamasaki K."/>
        </authorList>
    </citation>
    <scope>NUCLEOTIDE SEQUENCE [LARGE SCALE GENOMIC DNA]</scope>
    <source>
        <strain evidence="2 3">SK-16</strain>
    </source>
</reference>
<dbReference type="OrthoDB" id="1440356at2"/>
<dbReference type="RefSeq" id="WP_069831986.1">
    <property type="nucleotide sequence ID" value="NZ_MDJD01000054.1"/>
</dbReference>
<accession>A0A1E5SJM0</accession>
<proteinExistence type="predicted"/>
<dbReference type="PROSITE" id="PS51257">
    <property type="entry name" value="PROKAR_LIPOPROTEIN"/>
    <property type="match status" value="1"/>
</dbReference>